<dbReference type="AlphaFoldDB" id="A0A9P4K6H2"/>
<comment type="caution">
    <text evidence="2">The sequence shown here is derived from an EMBL/GenBank/DDBJ whole genome shotgun (WGS) entry which is preliminary data.</text>
</comment>
<feature type="compositionally biased region" description="Gly residues" evidence="1">
    <location>
        <begin position="13"/>
        <end position="30"/>
    </location>
</feature>
<feature type="region of interest" description="Disordered" evidence="1">
    <location>
        <begin position="1"/>
        <end position="45"/>
    </location>
</feature>
<proteinExistence type="predicted"/>
<accession>A0A9P4K6H2</accession>
<reference evidence="3" key="1">
    <citation type="journal article" date="2020" name="Stud. Mycol.">
        <title>101 Dothideomycetes genomes: A test case for predicting lifestyles and emergence of pathogens.</title>
        <authorList>
            <person name="Haridas S."/>
            <person name="Albert R."/>
            <person name="Binder M."/>
            <person name="Bloem J."/>
            <person name="LaButti K."/>
            <person name="Salamov A."/>
            <person name="Andreopoulos B."/>
            <person name="Baker S."/>
            <person name="Barry K."/>
            <person name="Bills G."/>
            <person name="Bluhm B."/>
            <person name="Cannon C."/>
            <person name="Castanera R."/>
            <person name="Culley D."/>
            <person name="Daum C."/>
            <person name="Ezra D."/>
            <person name="Gonzalez J."/>
            <person name="Henrissat B."/>
            <person name="Kuo A."/>
            <person name="Liang C."/>
            <person name="Lipzen A."/>
            <person name="Lutzoni F."/>
            <person name="Magnuson J."/>
            <person name="Mondo S."/>
            <person name="Nolan M."/>
            <person name="Ohm R."/>
            <person name="Pangilinan J."/>
            <person name="Park H.-J."/>
            <person name="Ramirez L."/>
            <person name="Alfaro M."/>
            <person name="Sun H."/>
            <person name="Tritt A."/>
            <person name="Yoshinaga Y."/>
            <person name="Zwiers L.-H."/>
            <person name="Turgeon B."/>
            <person name="Goodwin S."/>
            <person name="Spatafora J."/>
            <person name="Crous P."/>
            <person name="Grigoriev I."/>
        </authorList>
    </citation>
    <scope>NUCLEOTIDE SEQUENCE [LARGE SCALE GENOMIC DNA]</scope>
    <source>
        <strain evidence="3">CBS 304.66</strain>
    </source>
</reference>
<evidence type="ECO:0000313" key="2">
    <source>
        <dbReference type="EMBL" id="KAF2263724.1"/>
    </source>
</evidence>
<protein>
    <submittedName>
        <fullName evidence="2">Uncharacterized protein</fullName>
    </submittedName>
</protein>
<feature type="compositionally biased region" description="Low complexity" evidence="1">
    <location>
        <begin position="1"/>
        <end position="12"/>
    </location>
</feature>
<dbReference type="Proteomes" id="UP000800093">
    <property type="component" value="Unassembled WGS sequence"/>
</dbReference>
<keyword evidence="3" id="KW-1185">Reference proteome</keyword>
<name>A0A9P4K6H2_9PLEO</name>
<dbReference type="EMBL" id="ML986622">
    <property type="protein sequence ID" value="KAF2263724.1"/>
    <property type="molecule type" value="Genomic_DNA"/>
</dbReference>
<organism evidence="2 3">
    <name type="scientific">Lojkania enalia</name>
    <dbReference type="NCBI Taxonomy" id="147567"/>
    <lineage>
        <taxon>Eukaryota</taxon>
        <taxon>Fungi</taxon>
        <taxon>Dikarya</taxon>
        <taxon>Ascomycota</taxon>
        <taxon>Pezizomycotina</taxon>
        <taxon>Dothideomycetes</taxon>
        <taxon>Pleosporomycetidae</taxon>
        <taxon>Pleosporales</taxon>
        <taxon>Pleosporales incertae sedis</taxon>
        <taxon>Lojkania</taxon>
    </lineage>
</organism>
<evidence type="ECO:0000313" key="3">
    <source>
        <dbReference type="Proteomes" id="UP000800093"/>
    </source>
</evidence>
<evidence type="ECO:0000256" key="1">
    <source>
        <dbReference type="SAM" id="MobiDB-lite"/>
    </source>
</evidence>
<gene>
    <name evidence="2" type="ORF">CC78DRAFT_265621</name>
</gene>
<sequence length="80" mass="7757">MGGLGEASVGVGAASGGRGGEGDSGWGGGSDRQDGAAFETGTLGLGTGWRTWRQPGALTLISANYLGCRRSAGVRATGTA</sequence>